<reference evidence="1 2" key="1">
    <citation type="submission" date="2022-12" db="EMBL/GenBank/DDBJ databases">
        <title>Chromosome-level genome assembly of true bugs.</title>
        <authorList>
            <person name="Ma L."/>
            <person name="Li H."/>
        </authorList>
    </citation>
    <scope>NUCLEOTIDE SEQUENCE [LARGE SCALE GENOMIC DNA]</scope>
    <source>
        <strain evidence="1">Lab_2022b</strain>
    </source>
</reference>
<name>A0AAW1CYI9_9HEMI</name>
<evidence type="ECO:0000313" key="2">
    <source>
        <dbReference type="Proteomes" id="UP001461498"/>
    </source>
</evidence>
<evidence type="ECO:0000313" key="1">
    <source>
        <dbReference type="EMBL" id="KAK9502724.1"/>
    </source>
</evidence>
<gene>
    <name evidence="1" type="ORF">O3M35_011438</name>
</gene>
<dbReference type="AlphaFoldDB" id="A0AAW1CYI9"/>
<proteinExistence type="predicted"/>
<keyword evidence="2" id="KW-1185">Reference proteome</keyword>
<dbReference type="Proteomes" id="UP001461498">
    <property type="component" value="Unassembled WGS sequence"/>
</dbReference>
<accession>A0AAW1CYI9</accession>
<sequence length="80" mass="8621">MGCASSAPLVQQGLDAARKVVSKDAAEDKAKSMAKEAMESEQGKGIMESVTKTKDEVVEKIEGKCKSVSNPKFMLIKQYP</sequence>
<protein>
    <submittedName>
        <fullName evidence="1">Uncharacterized protein</fullName>
    </submittedName>
</protein>
<organism evidence="1 2">
    <name type="scientific">Rhynocoris fuscipes</name>
    <dbReference type="NCBI Taxonomy" id="488301"/>
    <lineage>
        <taxon>Eukaryota</taxon>
        <taxon>Metazoa</taxon>
        <taxon>Ecdysozoa</taxon>
        <taxon>Arthropoda</taxon>
        <taxon>Hexapoda</taxon>
        <taxon>Insecta</taxon>
        <taxon>Pterygota</taxon>
        <taxon>Neoptera</taxon>
        <taxon>Paraneoptera</taxon>
        <taxon>Hemiptera</taxon>
        <taxon>Heteroptera</taxon>
        <taxon>Panheteroptera</taxon>
        <taxon>Cimicomorpha</taxon>
        <taxon>Reduviidae</taxon>
        <taxon>Harpactorinae</taxon>
        <taxon>Harpactorini</taxon>
        <taxon>Rhynocoris</taxon>
    </lineage>
</organism>
<dbReference type="EMBL" id="JAPXFL010000008">
    <property type="protein sequence ID" value="KAK9502724.1"/>
    <property type="molecule type" value="Genomic_DNA"/>
</dbReference>
<comment type="caution">
    <text evidence="1">The sequence shown here is derived from an EMBL/GenBank/DDBJ whole genome shotgun (WGS) entry which is preliminary data.</text>
</comment>